<proteinExistence type="predicted"/>
<protein>
    <submittedName>
        <fullName evidence="1">Uncharacterized protein</fullName>
    </submittedName>
</protein>
<accession>A0A0F9K702</accession>
<organism evidence="1">
    <name type="scientific">marine sediment metagenome</name>
    <dbReference type="NCBI Taxonomy" id="412755"/>
    <lineage>
        <taxon>unclassified sequences</taxon>
        <taxon>metagenomes</taxon>
        <taxon>ecological metagenomes</taxon>
    </lineage>
</organism>
<dbReference type="EMBL" id="LAZR01014353">
    <property type="protein sequence ID" value="KKM17868.1"/>
    <property type="molecule type" value="Genomic_DNA"/>
</dbReference>
<name>A0A0F9K702_9ZZZZ</name>
<comment type="caution">
    <text evidence="1">The sequence shown here is derived from an EMBL/GenBank/DDBJ whole genome shotgun (WGS) entry which is preliminary data.</text>
</comment>
<evidence type="ECO:0000313" key="1">
    <source>
        <dbReference type="EMBL" id="KKM17868.1"/>
    </source>
</evidence>
<sequence>MRKLTLVVLFMILTTSMLFGEGLSKNARYIKEFYPNGYEKIKAIAVNEWGSDHSMVLFRINNLSDSLTEVIQLLSKKDGDLGIFTRAVANWSTRGTVAKNDKIIASWTHQGEFSSIYGIDADWSMILFEYEMQVSAASAY</sequence>
<gene>
    <name evidence="1" type="ORF">LCGC14_1671480</name>
</gene>
<reference evidence="1" key="1">
    <citation type="journal article" date="2015" name="Nature">
        <title>Complex archaea that bridge the gap between prokaryotes and eukaryotes.</title>
        <authorList>
            <person name="Spang A."/>
            <person name="Saw J.H."/>
            <person name="Jorgensen S.L."/>
            <person name="Zaremba-Niedzwiedzka K."/>
            <person name="Martijn J."/>
            <person name="Lind A.E."/>
            <person name="van Eijk R."/>
            <person name="Schleper C."/>
            <person name="Guy L."/>
            <person name="Ettema T.J."/>
        </authorList>
    </citation>
    <scope>NUCLEOTIDE SEQUENCE</scope>
</reference>
<dbReference type="AlphaFoldDB" id="A0A0F9K702"/>